<dbReference type="GO" id="GO:0051259">
    <property type="term" value="P:protein complex oligomerization"/>
    <property type="evidence" value="ECO:0007669"/>
    <property type="project" value="InterPro"/>
</dbReference>
<dbReference type="EMBL" id="UGYK01000002">
    <property type="protein sequence ID" value="SUI44902.1"/>
    <property type="molecule type" value="Genomic_DNA"/>
</dbReference>
<evidence type="ECO:0000313" key="3">
    <source>
        <dbReference type="EMBL" id="SUI44902.1"/>
    </source>
</evidence>
<evidence type="ECO:0000313" key="4">
    <source>
        <dbReference type="Proteomes" id="UP000254765"/>
    </source>
</evidence>
<accession>A0A379YGC2</accession>
<evidence type="ECO:0000259" key="1">
    <source>
        <dbReference type="Pfam" id="PF07022"/>
    </source>
</evidence>
<dbReference type="Pfam" id="PF16452">
    <property type="entry name" value="Phage_CI_C"/>
    <property type="match status" value="1"/>
</dbReference>
<sequence>MVIRLPTFAINYLRFSRILMRKSRNSQYVDTNFMEIDSGISNEHVLDRICDVYGYAQKIQLARHFNIAASSLQNRYTRGSISYDFIVHCALETGADIGWLLTGKGDKFANGKTAAAFKTEDLFIKTFTLSEGKLVDESEMRISKSLFSRVPLNPQCLRSDNVIHFLELEASLSDGSWLVDIEGAKSIRELTVLPGKKLHVAGGKVPFECGIDEIKAIGRVVGIYSEVN</sequence>
<dbReference type="Proteomes" id="UP000254765">
    <property type="component" value="Unassembled WGS sequence"/>
</dbReference>
<dbReference type="GO" id="GO:0003677">
    <property type="term" value="F:DNA binding"/>
    <property type="evidence" value="ECO:0007669"/>
    <property type="project" value="InterPro"/>
</dbReference>
<feature type="domain" description="Bacteriophage CI repressor C-terminal" evidence="2">
    <location>
        <begin position="124"/>
        <end position="221"/>
    </location>
</feature>
<dbReference type="Gene3D" id="2.10.109.10">
    <property type="entry name" value="Umud Fragment, subunit A"/>
    <property type="match status" value="1"/>
</dbReference>
<evidence type="ECO:0000259" key="2">
    <source>
        <dbReference type="Pfam" id="PF16452"/>
    </source>
</evidence>
<dbReference type="InterPro" id="IPR010982">
    <property type="entry name" value="Lambda_DNA-bd_dom_sf"/>
</dbReference>
<feature type="domain" description="Bacteriophage CI repressor N-terminal" evidence="1">
    <location>
        <begin position="45"/>
        <end position="108"/>
    </location>
</feature>
<dbReference type="InterPro" id="IPR010744">
    <property type="entry name" value="Phage_CI_N"/>
</dbReference>
<name>A0A379YGC2_SERMA</name>
<organism evidence="3 4">
    <name type="scientific">Serratia marcescens</name>
    <dbReference type="NCBI Taxonomy" id="615"/>
    <lineage>
        <taxon>Bacteria</taxon>
        <taxon>Pseudomonadati</taxon>
        <taxon>Pseudomonadota</taxon>
        <taxon>Gammaproteobacteria</taxon>
        <taxon>Enterobacterales</taxon>
        <taxon>Yersiniaceae</taxon>
        <taxon>Serratia</taxon>
    </lineage>
</organism>
<reference evidence="3 4" key="1">
    <citation type="submission" date="2018-06" db="EMBL/GenBank/DDBJ databases">
        <authorList>
            <consortium name="Pathogen Informatics"/>
            <person name="Doyle S."/>
        </authorList>
    </citation>
    <scope>NUCLEOTIDE SEQUENCE [LARGE SCALE GENOMIC DNA]</scope>
    <source>
        <strain evidence="3 4">NCTC10211</strain>
    </source>
</reference>
<gene>
    <name evidence="3" type="ORF">NCTC10211_01806</name>
</gene>
<dbReference type="InterPro" id="IPR032499">
    <property type="entry name" value="Phage_CI_C"/>
</dbReference>
<dbReference type="Pfam" id="PF07022">
    <property type="entry name" value="Phage_CI_repr"/>
    <property type="match status" value="1"/>
</dbReference>
<proteinExistence type="predicted"/>
<dbReference type="AlphaFoldDB" id="A0A379YGC2"/>
<dbReference type="Gene3D" id="1.10.260.40">
    <property type="entry name" value="lambda repressor-like DNA-binding domains"/>
    <property type="match status" value="1"/>
</dbReference>
<protein>
    <submittedName>
        <fullName evidence="3">Bacteriophage CI repressor helix-turn-helix domain</fullName>
    </submittedName>
</protein>
<dbReference type="GO" id="GO:0045892">
    <property type="term" value="P:negative regulation of DNA-templated transcription"/>
    <property type="evidence" value="ECO:0007669"/>
    <property type="project" value="InterPro"/>
</dbReference>